<protein>
    <submittedName>
        <fullName evidence="2">Uncharacterized protein</fullName>
    </submittedName>
</protein>
<name>A0A0C2H5H4_9BILA</name>
<reference evidence="2 3" key="1">
    <citation type="submission" date="2013-12" db="EMBL/GenBank/DDBJ databases">
        <title>Draft genome of the parsitic nematode Ancylostoma duodenale.</title>
        <authorList>
            <person name="Mitreva M."/>
        </authorList>
    </citation>
    <scope>NUCLEOTIDE SEQUENCE [LARGE SCALE GENOMIC DNA]</scope>
    <source>
        <strain evidence="2 3">Zhejiang</strain>
    </source>
</reference>
<sequence length="70" mass="8142">MLHEQHTDDRVALISWKPTPGHWRRHEAVALPGRTHLPASQHHHHRPQPPHYHHPNPPSTIHSSPPRIVE</sequence>
<keyword evidence="3" id="KW-1185">Reference proteome</keyword>
<evidence type="ECO:0000313" key="2">
    <source>
        <dbReference type="EMBL" id="KIH66794.1"/>
    </source>
</evidence>
<feature type="compositionally biased region" description="Basic residues" evidence="1">
    <location>
        <begin position="41"/>
        <end position="54"/>
    </location>
</feature>
<accession>A0A0C2H5H4</accession>
<dbReference type="EMBL" id="KN726959">
    <property type="protein sequence ID" value="KIH66794.1"/>
    <property type="molecule type" value="Genomic_DNA"/>
</dbReference>
<proteinExistence type="predicted"/>
<feature type="region of interest" description="Disordered" evidence="1">
    <location>
        <begin position="30"/>
        <end position="70"/>
    </location>
</feature>
<dbReference type="Proteomes" id="UP000054047">
    <property type="component" value="Unassembled WGS sequence"/>
</dbReference>
<evidence type="ECO:0000313" key="3">
    <source>
        <dbReference type="Proteomes" id="UP000054047"/>
    </source>
</evidence>
<organism evidence="2 3">
    <name type="scientific">Ancylostoma duodenale</name>
    <dbReference type="NCBI Taxonomy" id="51022"/>
    <lineage>
        <taxon>Eukaryota</taxon>
        <taxon>Metazoa</taxon>
        <taxon>Ecdysozoa</taxon>
        <taxon>Nematoda</taxon>
        <taxon>Chromadorea</taxon>
        <taxon>Rhabditida</taxon>
        <taxon>Rhabditina</taxon>
        <taxon>Rhabditomorpha</taxon>
        <taxon>Strongyloidea</taxon>
        <taxon>Ancylostomatidae</taxon>
        <taxon>Ancylostomatinae</taxon>
        <taxon>Ancylostoma</taxon>
    </lineage>
</organism>
<dbReference type="AlphaFoldDB" id="A0A0C2H5H4"/>
<gene>
    <name evidence="2" type="ORF">ANCDUO_02882</name>
</gene>
<evidence type="ECO:0000256" key="1">
    <source>
        <dbReference type="SAM" id="MobiDB-lite"/>
    </source>
</evidence>